<dbReference type="Pfam" id="PF03976">
    <property type="entry name" value="PPK2"/>
    <property type="match status" value="1"/>
</dbReference>
<dbReference type="PIRSF" id="PIRSF028756">
    <property type="entry name" value="PPK2_prd"/>
    <property type="match status" value="1"/>
</dbReference>
<comment type="similarity">
    <text evidence="1">Belongs to the polyphosphate kinase 2 (PPK2) family. Class I subfamily.</text>
</comment>
<organism evidence="5">
    <name type="scientific">marine metagenome</name>
    <dbReference type="NCBI Taxonomy" id="408172"/>
    <lineage>
        <taxon>unclassified sequences</taxon>
        <taxon>metagenomes</taxon>
        <taxon>ecological metagenomes</taxon>
    </lineage>
</organism>
<dbReference type="NCBIfam" id="TIGR03707">
    <property type="entry name" value="PPK2_P_aer"/>
    <property type="match status" value="1"/>
</dbReference>
<dbReference type="AlphaFoldDB" id="A0A381T3A3"/>
<dbReference type="GO" id="GO:0008976">
    <property type="term" value="F:polyphosphate kinase activity"/>
    <property type="evidence" value="ECO:0007669"/>
    <property type="project" value="InterPro"/>
</dbReference>
<dbReference type="GO" id="GO:0006793">
    <property type="term" value="P:phosphorus metabolic process"/>
    <property type="evidence" value="ECO:0007669"/>
    <property type="project" value="InterPro"/>
</dbReference>
<dbReference type="Gene3D" id="3.40.50.300">
    <property type="entry name" value="P-loop containing nucleotide triphosphate hydrolases"/>
    <property type="match status" value="1"/>
</dbReference>
<evidence type="ECO:0000256" key="2">
    <source>
        <dbReference type="ARBA" id="ARBA00022679"/>
    </source>
</evidence>
<evidence type="ECO:0000313" key="5">
    <source>
        <dbReference type="EMBL" id="SVA10700.1"/>
    </source>
</evidence>
<dbReference type="PANTHER" id="PTHR34383">
    <property type="entry name" value="POLYPHOSPHATE:AMP PHOSPHOTRANSFERASE-RELATED"/>
    <property type="match status" value="1"/>
</dbReference>
<gene>
    <name evidence="5" type="ORF">METZ01_LOCUS63554</name>
</gene>
<evidence type="ECO:0000256" key="1">
    <source>
        <dbReference type="ARBA" id="ARBA00009924"/>
    </source>
</evidence>
<dbReference type="InterPro" id="IPR027417">
    <property type="entry name" value="P-loop_NTPase"/>
</dbReference>
<dbReference type="SUPFAM" id="SSF52540">
    <property type="entry name" value="P-loop containing nucleoside triphosphate hydrolases"/>
    <property type="match status" value="1"/>
</dbReference>
<name>A0A381T3A3_9ZZZZ</name>
<dbReference type="PANTHER" id="PTHR34383:SF1">
    <property type="entry name" value="ADP-POLYPHOSPHATE PHOSPHOTRANSFERASE"/>
    <property type="match status" value="1"/>
</dbReference>
<keyword evidence="3" id="KW-0418">Kinase</keyword>
<protein>
    <recommendedName>
        <fullName evidence="4">Polyphosphate kinase-2-related domain-containing protein</fullName>
    </recommendedName>
</protein>
<evidence type="ECO:0000256" key="3">
    <source>
        <dbReference type="ARBA" id="ARBA00022777"/>
    </source>
</evidence>
<sequence length="257" mass="30245">MKYNEEIEILQIELLKMQSHVKKHGKRIALIFEGRDAAGKGGTLKRITENLNPRGARVVALEKPSDREKTQWYFQRYVTHLPAGGELVLFDRSWYNRAMVEPVMGYCTDEQHKRFLKYATMFEELLVRSGIQLFKFYFSVSKKEQENRFKSRETDPLKQYKLSPVDKQAQELWDQYSIRKFEMLNATNRTLTPWTIIRSDDKKKARLNCMKSILVNVDYEGKISKKKLEYDPEIVISGIDEIKIMEENLLNPELLPG</sequence>
<feature type="domain" description="Polyphosphate kinase-2-related" evidence="4">
    <location>
        <begin position="2"/>
        <end position="222"/>
    </location>
</feature>
<dbReference type="InterPro" id="IPR022488">
    <property type="entry name" value="PPK2-related"/>
</dbReference>
<evidence type="ECO:0000259" key="4">
    <source>
        <dbReference type="Pfam" id="PF03976"/>
    </source>
</evidence>
<accession>A0A381T3A3</accession>
<keyword evidence="2" id="KW-0808">Transferase</keyword>
<dbReference type="InterPro" id="IPR016898">
    <property type="entry name" value="Polyphosphate_phosphotransfera"/>
</dbReference>
<reference evidence="5" key="1">
    <citation type="submission" date="2018-05" db="EMBL/GenBank/DDBJ databases">
        <authorList>
            <person name="Lanie J.A."/>
            <person name="Ng W.-L."/>
            <person name="Kazmierczak K.M."/>
            <person name="Andrzejewski T.M."/>
            <person name="Davidsen T.M."/>
            <person name="Wayne K.J."/>
            <person name="Tettelin H."/>
            <person name="Glass J.I."/>
            <person name="Rusch D."/>
            <person name="Podicherti R."/>
            <person name="Tsui H.-C.T."/>
            <person name="Winkler M.E."/>
        </authorList>
    </citation>
    <scope>NUCLEOTIDE SEQUENCE</scope>
</reference>
<dbReference type="EMBL" id="UINC01003964">
    <property type="protein sequence ID" value="SVA10700.1"/>
    <property type="molecule type" value="Genomic_DNA"/>
</dbReference>
<dbReference type="InterPro" id="IPR022486">
    <property type="entry name" value="PPK2_PA0141"/>
</dbReference>
<proteinExistence type="inferred from homology"/>